<accession>A0A562WTD6</accession>
<dbReference type="RefSeq" id="WP_145018149.1">
    <property type="nucleotide sequence ID" value="NZ_VLLN01000003.1"/>
</dbReference>
<dbReference type="Proteomes" id="UP000319449">
    <property type="component" value="Unassembled WGS sequence"/>
</dbReference>
<proteinExistence type="predicted"/>
<name>A0A562WTD6_9BACT</name>
<dbReference type="EMBL" id="VLLN01000003">
    <property type="protein sequence ID" value="TWJ32704.1"/>
    <property type="molecule type" value="Genomic_DNA"/>
</dbReference>
<gene>
    <name evidence="1" type="ORF">JN12_00679</name>
</gene>
<evidence type="ECO:0000313" key="1">
    <source>
        <dbReference type="EMBL" id="TWJ32704.1"/>
    </source>
</evidence>
<sequence>MFRQRCSLNIAILLIVLLVTTVMVTSFHHHVDFRVHPDCIICKVANDLAANDTPLQFHILLPEPVDGQFDHEIVSTYTPSFSIPQNPRAPPTTIYA</sequence>
<organism evidence="1 2">
    <name type="scientific">Geobacter argillaceus</name>
    <dbReference type="NCBI Taxonomy" id="345631"/>
    <lineage>
        <taxon>Bacteria</taxon>
        <taxon>Pseudomonadati</taxon>
        <taxon>Thermodesulfobacteriota</taxon>
        <taxon>Desulfuromonadia</taxon>
        <taxon>Geobacterales</taxon>
        <taxon>Geobacteraceae</taxon>
        <taxon>Geobacter</taxon>
    </lineage>
</organism>
<protein>
    <submittedName>
        <fullName evidence="1">Uncharacterized protein</fullName>
    </submittedName>
</protein>
<dbReference type="OrthoDB" id="5334642at2"/>
<dbReference type="AlphaFoldDB" id="A0A562WTD6"/>
<comment type="caution">
    <text evidence="1">The sequence shown here is derived from an EMBL/GenBank/DDBJ whole genome shotgun (WGS) entry which is preliminary data.</text>
</comment>
<reference evidence="1 2" key="1">
    <citation type="submission" date="2019-07" db="EMBL/GenBank/DDBJ databases">
        <title>Genomic Encyclopedia of Archaeal and Bacterial Type Strains, Phase II (KMG-II): from individual species to whole genera.</title>
        <authorList>
            <person name="Goeker M."/>
        </authorList>
    </citation>
    <scope>NUCLEOTIDE SEQUENCE [LARGE SCALE GENOMIC DNA]</scope>
    <source>
        <strain evidence="1 2">ATCC BAA-1139</strain>
    </source>
</reference>
<keyword evidence="2" id="KW-1185">Reference proteome</keyword>
<evidence type="ECO:0000313" key="2">
    <source>
        <dbReference type="Proteomes" id="UP000319449"/>
    </source>
</evidence>